<keyword evidence="2" id="KW-1185">Reference proteome</keyword>
<accession>A0AA39D829</accession>
<reference evidence="1 2" key="1">
    <citation type="journal article" date="2023" name="BMC Biotechnol.">
        <title>Vitis rotundifolia cv Carlos genome sequencing.</title>
        <authorList>
            <person name="Huff M."/>
            <person name="Hulse-Kemp A."/>
            <person name="Scheffler B."/>
            <person name="Youngblood R."/>
            <person name="Simpson S."/>
            <person name="Babiker E."/>
            <person name="Staton M."/>
        </authorList>
    </citation>
    <scope>NUCLEOTIDE SEQUENCE [LARGE SCALE GENOMIC DNA]</scope>
    <source>
        <tissue evidence="1">Leaf</tissue>
    </source>
</reference>
<gene>
    <name evidence="1" type="ORF">PVL29_024333</name>
</gene>
<name>A0AA39D829_VITRO</name>
<organism evidence="1 2">
    <name type="scientific">Vitis rotundifolia</name>
    <name type="common">Muscadine grape</name>
    <dbReference type="NCBI Taxonomy" id="103349"/>
    <lineage>
        <taxon>Eukaryota</taxon>
        <taxon>Viridiplantae</taxon>
        <taxon>Streptophyta</taxon>
        <taxon>Embryophyta</taxon>
        <taxon>Tracheophyta</taxon>
        <taxon>Spermatophyta</taxon>
        <taxon>Magnoliopsida</taxon>
        <taxon>eudicotyledons</taxon>
        <taxon>Gunneridae</taxon>
        <taxon>Pentapetalae</taxon>
        <taxon>rosids</taxon>
        <taxon>Vitales</taxon>
        <taxon>Vitaceae</taxon>
        <taxon>Viteae</taxon>
        <taxon>Vitis</taxon>
    </lineage>
</organism>
<proteinExistence type="predicted"/>
<protein>
    <submittedName>
        <fullName evidence="1">Uncharacterized protein</fullName>
    </submittedName>
</protein>
<evidence type="ECO:0000313" key="1">
    <source>
        <dbReference type="EMBL" id="KAJ9675338.1"/>
    </source>
</evidence>
<dbReference type="EMBL" id="JARBHA010000018">
    <property type="protein sequence ID" value="KAJ9675338.1"/>
    <property type="molecule type" value="Genomic_DNA"/>
</dbReference>
<comment type="caution">
    <text evidence="1">The sequence shown here is derived from an EMBL/GenBank/DDBJ whole genome shotgun (WGS) entry which is preliminary data.</text>
</comment>
<sequence length="108" mass="11707">MLQRSHCILRNHLGVAAAGEVEDEEGSLLSDGGSLLFSVGSLLETAPCGFMVSDVLEPDSSITYVNTEFELVTGGFGFSYGTRKIDGRKLSFLSTPFYLWDSFSLPFA</sequence>
<evidence type="ECO:0000313" key="2">
    <source>
        <dbReference type="Proteomes" id="UP001168098"/>
    </source>
</evidence>
<dbReference type="AlphaFoldDB" id="A0AA39D829"/>
<dbReference type="Gene3D" id="3.30.450.20">
    <property type="entry name" value="PAS domain"/>
    <property type="match status" value="1"/>
</dbReference>
<dbReference type="Proteomes" id="UP001168098">
    <property type="component" value="Unassembled WGS sequence"/>
</dbReference>